<proteinExistence type="predicted"/>
<dbReference type="Proteomes" id="UP001596025">
    <property type="component" value="Unassembled WGS sequence"/>
</dbReference>
<keyword evidence="1" id="KW-0812">Transmembrane</keyword>
<dbReference type="RefSeq" id="WP_387986134.1">
    <property type="nucleotide sequence ID" value="NZ_JBHSGR010000002.1"/>
</dbReference>
<dbReference type="Pfam" id="PF07811">
    <property type="entry name" value="TadE"/>
    <property type="match status" value="1"/>
</dbReference>
<protein>
    <submittedName>
        <fullName evidence="3">TadE/TadG family type IV pilus assembly protein</fullName>
    </submittedName>
</protein>
<feature type="domain" description="TadE-like" evidence="2">
    <location>
        <begin position="11"/>
        <end position="53"/>
    </location>
</feature>
<accession>A0ABV9LF36</accession>
<evidence type="ECO:0000313" key="3">
    <source>
        <dbReference type="EMBL" id="MFC4692341.1"/>
    </source>
</evidence>
<gene>
    <name evidence="3" type="ORF">ACFO3M_02970</name>
</gene>
<keyword evidence="4" id="KW-1185">Reference proteome</keyword>
<evidence type="ECO:0000313" key="4">
    <source>
        <dbReference type="Proteomes" id="UP001596025"/>
    </source>
</evidence>
<sequence>MAAEPVDGERGSAVVDFVLVSVLVVVLLLAVLQVAVYVHVRNVVTASAQEGARYAANADVPADAATGRALEAVARATTAGTAEGLVCTAAEEVDDTGLALVSVRCSGAVPTLLAGLGDLLPLDVTGRAVEEAA</sequence>
<reference evidence="4" key="1">
    <citation type="journal article" date="2019" name="Int. J. Syst. Evol. Microbiol.">
        <title>The Global Catalogue of Microorganisms (GCM) 10K type strain sequencing project: providing services to taxonomists for standard genome sequencing and annotation.</title>
        <authorList>
            <consortium name="The Broad Institute Genomics Platform"/>
            <consortium name="The Broad Institute Genome Sequencing Center for Infectious Disease"/>
            <person name="Wu L."/>
            <person name="Ma J."/>
        </authorList>
    </citation>
    <scope>NUCLEOTIDE SEQUENCE [LARGE SCALE GENOMIC DNA]</scope>
    <source>
        <strain evidence="4">CCUG 62763</strain>
    </source>
</reference>
<keyword evidence="1" id="KW-1133">Transmembrane helix</keyword>
<evidence type="ECO:0000256" key="1">
    <source>
        <dbReference type="SAM" id="Phobius"/>
    </source>
</evidence>
<dbReference type="InterPro" id="IPR012495">
    <property type="entry name" value="TadE-like_dom"/>
</dbReference>
<organism evidence="3 4">
    <name type="scientific">Geodermatophilus arenarius</name>
    <dbReference type="NCBI Taxonomy" id="1137990"/>
    <lineage>
        <taxon>Bacteria</taxon>
        <taxon>Bacillati</taxon>
        <taxon>Actinomycetota</taxon>
        <taxon>Actinomycetes</taxon>
        <taxon>Geodermatophilales</taxon>
        <taxon>Geodermatophilaceae</taxon>
        <taxon>Geodermatophilus</taxon>
    </lineage>
</organism>
<evidence type="ECO:0000259" key="2">
    <source>
        <dbReference type="Pfam" id="PF07811"/>
    </source>
</evidence>
<dbReference type="EMBL" id="JBHSGR010000002">
    <property type="protein sequence ID" value="MFC4692341.1"/>
    <property type="molecule type" value="Genomic_DNA"/>
</dbReference>
<keyword evidence="1" id="KW-0472">Membrane</keyword>
<name>A0ABV9LF36_9ACTN</name>
<comment type="caution">
    <text evidence="3">The sequence shown here is derived from an EMBL/GenBank/DDBJ whole genome shotgun (WGS) entry which is preliminary data.</text>
</comment>
<feature type="transmembrane region" description="Helical" evidence="1">
    <location>
        <begin position="17"/>
        <end position="38"/>
    </location>
</feature>